<organism evidence="1 2">
    <name type="scientific">Chlorella sorokiniana</name>
    <name type="common">Freshwater green alga</name>
    <dbReference type="NCBI Taxonomy" id="3076"/>
    <lineage>
        <taxon>Eukaryota</taxon>
        <taxon>Viridiplantae</taxon>
        <taxon>Chlorophyta</taxon>
        <taxon>core chlorophytes</taxon>
        <taxon>Trebouxiophyceae</taxon>
        <taxon>Chlorellales</taxon>
        <taxon>Chlorellaceae</taxon>
        <taxon>Chlorella clade</taxon>
        <taxon>Chlorella</taxon>
    </lineage>
</organism>
<proteinExistence type="predicted"/>
<sequence>MMGTCKGWFAAIEASPDLWPVFTVKLRSGIVGEQLSQLASLGSAVWHVRLQDHLMLSGSEPLLAPAVLLSLPRAVRVLEIGIPCGGPALEALLHCEQLRKLTITGLWDDNLGALCLSLPALRSLSRLI</sequence>
<protein>
    <submittedName>
        <fullName evidence="1">Uncharacterized protein</fullName>
    </submittedName>
</protein>
<gene>
    <name evidence="1" type="ORF">C2E21_2506</name>
</gene>
<dbReference type="AlphaFoldDB" id="A0A2P6TZ41"/>
<evidence type="ECO:0000313" key="1">
    <source>
        <dbReference type="EMBL" id="PRW59331.1"/>
    </source>
</evidence>
<accession>A0A2P6TZ41</accession>
<keyword evidence="2" id="KW-1185">Reference proteome</keyword>
<dbReference type="Proteomes" id="UP000239899">
    <property type="component" value="Unassembled WGS sequence"/>
</dbReference>
<evidence type="ECO:0000313" key="2">
    <source>
        <dbReference type="Proteomes" id="UP000239899"/>
    </source>
</evidence>
<dbReference type="EMBL" id="LHPG02000004">
    <property type="protein sequence ID" value="PRW59331.1"/>
    <property type="molecule type" value="Genomic_DNA"/>
</dbReference>
<name>A0A2P6TZ41_CHLSO</name>
<reference evidence="1 2" key="1">
    <citation type="journal article" date="2018" name="Plant J.">
        <title>Genome sequences of Chlorella sorokiniana UTEX 1602 and Micractinium conductrix SAG 241.80: implications to maltose excretion by a green alga.</title>
        <authorList>
            <person name="Arriola M.B."/>
            <person name="Velmurugan N."/>
            <person name="Zhang Y."/>
            <person name="Plunkett M.H."/>
            <person name="Hondzo H."/>
            <person name="Barney B.M."/>
        </authorList>
    </citation>
    <scope>NUCLEOTIDE SEQUENCE [LARGE SCALE GENOMIC DNA]</scope>
    <source>
        <strain evidence="2">UTEX 1602</strain>
    </source>
</reference>
<comment type="caution">
    <text evidence="1">The sequence shown here is derived from an EMBL/GenBank/DDBJ whole genome shotgun (WGS) entry which is preliminary data.</text>
</comment>